<gene>
    <name evidence="8" type="ORF">RJ641_018119</name>
</gene>
<keyword evidence="5" id="KW-0067">ATP-binding</keyword>
<feature type="region of interest" description="Disordered" evidence="6">
    <location>
        <begin position="247"/>
        <end position="270"/>
    </location>
</feature>
<dbReference type="GO" id="GO:0005524">
    <property type="term" value="F:ATP binding"/>
    <property type="evidence" value="ECO:0007669"/>
    <property type="project" value="UniProtKB-KW"/>
</dbReference>
<evidence type="ECO:0000256" key="5">
    <source>
        <dbReference type="ARBA" id="ARBA00022840"/>
    </source>
</evidence>
<keyword evidence="1" id="KW-0723">Serine/threonine-protein kinase</keyword>
<dbReference type="GO" id="GO:0042742">
    <property type="term" value="P:defense response to bacterium"/>
    <property type="evidence" value="ECO:0007669"/>
    <property type="project" value="TreeGrafter"/>
</dbReference>
<reference evidence="8 9" key="1">
    <citation type="submission" date="2023-12" db="EMBL/GenBank/DDBJ databases">
        <title>A high-quality genome assembly for Dillenia turbinata (Dilleniales).</title>
        <authorList>
            <person name="Chanderbali A."/>
        </authorList>
    </citation>
    <scope>NUCLEOTIDE SEQUENCE [LARGE SCALE GENOMIC DNA]</scope>
    <source>
        <strain evidence="8">LSX21</strain>
        <tissue evidence="8">Leaf</tissue>
    </source>
</reference>
<organism evidence="8 9">
    <name type="scientific">Dillenia turbinata</name>
    <dbReference type="NCBI Taxonomy" id="194707"/>
    <lineage>
        <taxon>Eukaryota</taxon>
        <taxon>Viridiplantae</taxon>
        <taxon>Streptophyta</taxon>
        <taxon>Embryophyta</taxon>
        <taxon>Tracheophyta</taxon>
        <taxon>Spermatophyta</taxon>
        <taxon>Magnoliopsida</taxon>
        <taxon>eudicotyledons</taxon>
        <taxon>Gunneridae</taxon>
        <taxon>Pentapetalae</taxon>
        <taxon>Dilleniales</taxon>
        <taxon>Dilleniaceae</taxon>
        <taxon>Dillenia</taxon>
    </lineage>
</organism>
<keyword evidence="9" id="KW-1185">Reference proteome</keyword>
<protein>
    <submittedName>
        <fullName evidence="8">Serine-threonine/tyrosine-protein kinase, catalytic domain</fullName>
    </submittedName>
</protein>
<accession>A0AAN8UWW3</accession>
<evidence type="ECO:0000313" key="8">
    <source>
        <dbReference type="EMBL" id="KAK6917368.1"/>
    </source>
</evidence>
<keyword evidence="3" id="KW-0547">Nucleotide-binding</keyword>
<keyword evidence="4 8" id="KW-0418">Kinase</keyword>
<dbReference type="SUPFAM" id="SSF56112">
    <property type="entry name" value="Protein kinase-like (PK-like)"/>
    <property type="match status" value="1"/>
</dbReference>
<dbReference type="Gene3D" id="3.30.200.20">
    <property type="entry name" value="Phosphorylase Kinase, domain 1"/>
    <property type="match status" value="1"/>
</dbReference>
<evidence type="ECO:0000256" key="3">
    <source>
        <dbReference type="ARBA" id="ARBA00022741"/>
    </source>
</evidence>
<sequence length="270" mass="30512">MATNHFSYENKIGEGSFGSVYKGTLSDGQEVTIKRLSTGSGQGKQEFENEGMLVARLLHRNLVRLLGFCLEGEERILIYKYVPNKSPDHYLFGLAPLNAYLTKIHLFLCGYMAPEYAMHGYFSAKSDMYSFGVIVLEIISGQKNTHFYESGNGQDLLSYAWKLWKENVPLELVDEKIRDCYSRIEVLRCIQIGLLCVQEDPEERPSMASVELMLDSFSVTVALPKQPAFFGQTRTRSDLSFPIKELKSDQSTSKSMPMSVNEVSITKLNP</sequence>
<dbReference type="InterPro" id="IPR001245">
    <property type="entry name" value="Ser-Thr/Tyr_kinase_cat_dom"/>
</dbReference>
<name>A0AAN8UWW3_9MAGN</name>
<dbReference type="Proteomes" id="UP001370490">
    <property type="component" value="Unassembled WGS sequence"/>
</dbReference>
<dbReference type="EMBL" id="JBAMMX010000023">
    <property type="protein sequence ID" value="KAK6917368.1"/>
    <property type="molecule type" value="Genomic_DNA"/>
</dbReference>
<feature type="domain" description="Protein kinase" evidence="7">
    <location>
        <begin position="6"/>
        <end position="270"/>
    </location>
</feature>
<dbReference type="GO" id="GO:0005886">
    <property type="term" value="C:plasma membrane"/>
    <property type="evidence" value="ECO:0007669"/>
    <property type="project" value="TreeGrafter"/>
</dbReference>
<dbReference type="FunFam" id="1.10.510.10:FF:001722">
    <property type="entry name" value="G-type lectin S-receptor-like serine/threonine-protein kinase B120"/>
    <property type="match status" value="1"/>
</dbReference>
<evidence type="ECO:0000256" key="1">
    <source>
        <dbReference type="ARBA" id="ARBA00022527"/>
    </source>
</evidence>
<feature type="compositionally biased region" description="Polar residues" evidence="6">
    <location>
        <begin position="249"/>
        <end position="270"/>
    </location>
</feature>
<evidence type="ECO:0000256" key="2">
    <source>
        <dbReference type="ARBA" id="ARBA00022679"/>
    </source>
</evidence>
<evidence type="ECO:0000256" key="4">
    <source>
        <dbReference type="ARBA" id="ARBA00022777"/>
    </source>
</evidence>
<evidence type="ECO:0000313" key="9">
    <source>
        <dbReference type="Proteomes" id="UP001370490"/>
    </source>
</evidence>
<dbReference type="Pfam" id="PF07714">
    <property type="entry name" value="PK_Tyr_Ser-Thr"/>
    <property type="match status" value="2"/>
</dbReference>
<dbReference type="Gene3D" id="1.10.510.10">
    <property type="entry name" value="Transferase(Phosphotransferase) domain 1"/>
    <property type="match status" value="1"/>
</dbReference>
<dbReference type="FunFam" id="3.30.200.20:FF:000466">
    <property type="entry name" value="Putative LRR receptor-like serine/threonine-protein kinase"/>
    <property type="match status" value="1"/>
</dbReference>
<comment type="caution">
    <text evidence="8">The sequence shown here is derived from an EMBL/GenBank/DDBJ whole genome shotgun (WGS) entry which is preliminary data.</text>
</comment>
<proteinExistence type="predicted"/>
<dbReference type="AlphaFoldDB" id="A0AAN8UWW3"/>
<dbReference type="InterPro" id="IPR000719">
    <property type="entry name" value="Prot_kinase_dom"/>
</dbReference>
<dbReference type="InterPro" id="IPR011009">
    <property type="entry name" value="Kinase-like_dom_sf"/>
</dbReference>
<dbReference type="PROSITE" id="PS50011">
    <property type="entry name" value="PROTEIN_KINASE_DOM"/>
    <property type="match status" value="1"/>
</dbReference>
<dbReference type="GO" id="GO:0004674">
    <property type="term" value="F:protein serine/threonine kinase activity"/>
    <property type="evidence" value="ECO:0007669"/>
    <property type="project" value="UniProtKB-KW"/>
</dbReference>
<dbReference type="PANTHER" id="PTHR27002">
    <property type="entry name" value="RECEPTOR-LIKE SERINE/THREONINE-PROTEIN KINASE SD1-8"/>
    <property type="match status" value="1"/>
</dbReference>
<dbReference type="PANTHER" id="PTHR27002:SF1050">
    <property type="entry name" value="CYSTEINE-RICH RECEPTOR-LIKE PROTEIN KINASE 5"/>
    <property type="match status" value="1"/>
</dbReference>
<keyword evidence="2" id="KW-0808">Transferase</keyword>
<evidence type="ECO:0000256" key="6">
    <source>
        <dbReference type="SAM" id="MobiDB-lite"/>
    </source>
</evidence>
<evidence type="ECO:0000259" key="7">
    <source>
        <dbReference type="PROSITE" id="PS50011"/>
    </source>
</evidence>